<organism evidence="1 2">
    <name type="scientific">Rubroshorea leprosula</name>
    <dbReference type="NCBI Taxonomy" id="152421"/>
    <lineage>
        <taxon>Eukaryota</taxon>
        <taxon>Viridiplantae</taxon>
        <taxon>Streptophyta</taxon>
        <taxon>Embryophyta</taxon>
        <taxon>Tracheophyta</taxon>
        <taxon>Spermatophyta</taxon>
        <taxon>Magnoliopsida</taxon>
        <taxon>eudicotyledons</taxon>
        <taxon>Gunneridae</taxon>
        <taxon>Pentapetalae</taxon>
        <taxon>rosids</taxon>
        <taxon>malvids</taxon>
        <taxon>Malvales</taxon>
        <taxon>Dipterocarpaceae</taxon>
        <taxon>Rubroshorea</taxon>
    </lineage>
</organism>
<gene>
    <name evidence="1" type="ORF">SLEP1_g10377</name>
</gene>
<comment type="caution">
    <text evidence="1">The sequence shown here is derived from an EMBL/GenBank/DDBJ whole genome shotgun (WGS) entry which is preliminary data.</text>
</comment>
<evidence type="ECO:0000313" key="1">
    <source>
        <dbReference type="EMBL" id="GKU97207.1"/>
    </source>
</evidence>
<reference evidence="1 2" key="1">
    <citation type="journal article" date="2021" name="Commun. Biol.">
        <title>The genome of Shorea leprosula (Dipterocarpaceae) highlights the ecological relevance of drought in aseasonal tropical rainforests.</title>
        <authorList>
            <person name="Ng K.K.S."/>
            <person name="Kobayashi M.J."/>
            <person name="Fawcett J.A."/>
            <person name="Hatakeyama M."/>
            <person name="Paape T."/>
            <person name="Ng C.H."/>
            <person name="Ang C.C."/>
            <person name="Tnah L.H."/>
            <person name="Lee C.T."/>
            <person name="Nishiyama T."/>
            <person name="Sese J."/>
            <person name="O'Brien M.J."/>
            <person name="Copetti D."/>
            <person name="Mohd Noor M.I."/>
            <person name="Ong R.C."/>
            <person name="Putra M."/>
            <person name="Sireger I.Z."/>
            <person name="Indrioko S."/>
            <person name="Kosugi Y."/>
            <person name="Izuno A."/>
            <person name="Isagi Y."/>
            <person name="Lee S.L."/>
            <person name="Shimizu K.K."/>
        </authorList>
    </citation>
    <scope>NUCLEOTIDE SEQUENCE [LARGE SCALE GENOMIC DNA]</scope>
    <source>
        <strain evidence="1">214</strain>
    </source>
</reference>
<evidence type="ECO:0000313" key="2">
    <source>
        <dbReference type="Proteomes" id="UP001054252"/>
    </source>
</evidence>
<protein>
    <submittedName>
        <fullName evidence="1">Uncharacterized protein</fullName>
    </submittedName>
</protein>
<dbReference type="AlphaFoldDB" id="A0AAV5I7X7"/>
<name>A0AAV5I7X7_9ROSI</name>
<proteinExistence type="predicted"/>
<keyword evidence="2" id="KW-1185">Reference proteome</keyword>
<sequence length="104" mass="11307">MGFLATSTTVRALANGKFVVKGASRHVEKDPMIPSIPTEVPLVSSSKGGKVVVLLGSTKVFCDLDKVYWVTSSCDVDEIREIYKKNSIGPQVFPPQHPVRCVAF</sequence>
<dbReference type="Proteomes" id="UP001054252">
    <property type="component" value="Unassembled WGS sequence"/>
</dbReference>
<accession>A0AAV5I7X7</accession>
<dbReference type="EMBL" id="BPVZ01000011">
    <property type="protein sequence ID" value="GKU97207.1"/>
    <property type="molecule type" value="Genomic_DNA"/>
</dbReference>